<feature type="compositionally biased region" description="Basic residues" evidence="28">
    <location>
        <begin position="1106"/>
        <end position="1124"/>
    </location>
</feature>
<keyword evidence="20" id="KW-0407">Ion channel</keyword>
<comment type="catalytic activity">
    <reaction evidence="22">
        <text>K(+)(in) = K(+)(out)</text>
        <dbReference type="Rhea" id="RHEA:29463"/>
        <dbReference type="ChEBI" id="CHEBI:29103"/>
    </reaction>
</comment>
<evidence type="ECO:0000256" key="11">
    <source>
        <dbReference type="ARBA" id="ARBA00022989"/>
    </source>
</evidence>
<dbReference type="Pfam" id="PF10565">
    <property type="entry name" value="NMDAR2_C"/>
    <property type="match status" value="3"/>
</dbReference>
<keyword evidence="5" id="KW-0479">Metal-binding</keyword>
<dbReference type="InterPro" id="IPR034732">
    <property type="entry name" value="EPHD"/>
</dbReference>
<dbReference type="GO" id="GO:0017146">
    <property type="term" value="C:NMDA selective glutamate receptor complex"/>
    <property type="evidence" value="ECO:0007669"/>
    <property type="project" value="UniProtKB-ARBA"/>
</dbReference>
<evidence type="ECO:0000256" key="26">
    <source>
        <dbReference type="PIRSR" id="PIRSR601508-2"/>
    </source>
</evidence>
<feature type="compositionally biased region" description="Basic and acidic residues" evidence="28">
    <location>
        <begin position="3502"/>
        <end position="3517"/>
    </location>
</feature>
<feature type="site" description="Interaction with the cone snail toxin Con-ikot-ikot" evidence="26">
    <location>
        <position position="687"/>
    </location>
</feature>
<keyword evidence="9" id="KW-0106">Calcium</keyword>
<feature type="compositionally biased region" description="Polar residues" evidence="28">
    <location>
        <begin position="2690"/>
        <end position="2707"/>
    </location>
</feature>
<keyword evidence="6" id="KW-0732">Signal</keyword>
<feature type="binding site" evidence="25">
    <location>
        <position position="531"/>
    </location>
    <ligand>
        <name>L-glutamate</name>
        <dbReference type="ChEBI" id="CHEBI:29985"/>
    </ligand>
</feature>
<evidence type="ECO:0000256" key="13">
    <source>
        <dbReference type="ARBA" id="ARBA00023065"/>
    </source>
</evidence>
<feature type="region of interest" description="Disordered" evidence="28">
    <location>
        <begin position="3395"/>
        <end position="3420"/>
    </location>
</feature>
<keyword evidence="18" id="KW-0628">Postsynaptic cell membrane</keyword>
<feature type="binding site" evidence="25">
    <location>
        <position position="536"/>
    </location>
    <ligand>
        <name>L-glutamate</name>
        <dbReference type="ChEBI" id="CHEBI:29985"/>
    </ligand>
</feature>
<dbReference type="PANTHER" id="PTHR14955">
    <property type="entry name" value="RETINOIC ACID INDUCED 1/TRANSCRIPTION FACTOR 20"/>
    <property type="match status" value="1"/>
</dbReference>
<feature type="compositionally biased region" description="Basic and acidic residues" evidence="28">
    <location>
        <begin position="2147"/>
        <end position="2161"/>
    </location>
</feature>
<dbReference type="Pfam" id="PF00060">
    <property type="entry name" value="Lig_chan"/>
    <property type="match status" value="1"/>
</dbReference>
<feature type="compositionally biased region" description="Basic and acidic residues" evidence="28">
    <location>
        <begin position="1541"/>
        <end position="1551"/>
    </location>
</feature>
<feature type="compositionally biased region" description="Polar residues" evidence="28">
    <location>
        <begin position="2127"/>
        <end position="2146"/>
    </location>
</feature>
<keyword evidence="16" id="KW-0675">Receptor</keyword>
<dbReference type="CDD" id="cd13718">
    <property type="entry name" value="PBP2_iGluR_NMDA_Nr2"/>
    <property type="match status" value="1"/>
</dbReference>
<evidence type="ECO:0000256" key="22">
    <source>
        <dbReference type="ARBA" id="ARBA00034430"/>
    </source>
</evidence>
<feature type="compositionally biased region" description="Basic and acidic residues" evidence="28">
    <location>
        <begin position="1598"/>
        <end position="1624"/>
    </location>
</feature>
<feature type="region of interest" description="Disordered" evidence="28">
    <location>
        <begin position="2674"/>
        <end position="2711"/>
    </location>
</feature>
<evidence type="ECO:0000256" key="7">
    <source>
        <dbReference type="ARBA" id="ARBA00022771"/>
    </source>
</evidence>
<keyword evidence="13" id="KW-0406">Ion transport</keyword>
<feature type="region of interest" description="Disordered" evidence="28">
    <location>
        <begin position="2555"/>
        <end position="2584"/>
    </location>
</feature>
<keyword evidence="15 27" id="KW-1015">Disulfide bond</keyword>
<proteinExistence type="predicted"/>
<feature type="compositionally biased region" description="Low complexity" evidence="28">
    <location>
        <begin position="1970"/>
        <end position="2005"/>
    </location>
</feature>
<dbReference type="PANTHER" id="PTHR14955:SF7">
    <property type="entry name" value="TRANSCRIPTION FACTOR 20"/>
    <property type="match status" value="1"/>
</dbReference>
<organism evidence="31 32">
    <name type="scientific">Danionella cerebrum</name>
    <dbReference type="NCBI Taxonomy" id="2873325"/>
    <lineage>
        <taxon>Eukaryota</taxon>
        <taxon>Metazoa</taxon>
        <taxon>Chordata</taxon>
        <taxon>Craniata</taxon>
        <taxon>Vertebrata</taxon>
        <taxon>Euteleostomi</taxon>
        <taxon>Actinopterygii</taxon>
        <taxon>Neopterygii</taxon>
        <taxon>Teleostei</taxon>
        <taxon>Ostariophysi</taxon>
        <taxon>Cypriniformes</taxon>
        <taxon>Danionidae</taxon>
        <taxon>Danioninae</taxon>
        <taxon>Danionella</taxon>
    </lineage>
</organism>
<keyword evidence="7" id="KW-0863">Zinc-finger</keyword>
<feature type="compositionally biased region" description="Polar residues" evidence="28">
    <location>
        <begin position="2572"/>
        <end position="2584"/>
    </location>
</feature>
<feature type="region of interest" description="Disordered" evidence="28">
    <location>
        <begin position="3479"/>
        <end position="3517"/>
    </location>
</feature>
<evidence type="ECO:0000256" key="27">
    <source>
        <dbReference type="PIRSR" id="PIRSR601508-3"/>
    </source>
</evidence>
<keyword evidence="1" id="KW-0813">Transport</keyword>
<name>A0A553PWU2_9TELE</name>
<feature type="compositionally biased region" description="Polar residues" evidence="28">
    <location>
        <begin position="3039"/>
        <end position="3050"/>
    </location>
</feature>
<feature type="region of interest" description="Disordered" evidence="28">
    <location>
        <begin position="1036"/>
        <end position="1058"/>
    </location>
</feature>
<feature type="compositionally biased region" description="Low complexity" evidence="28">
    <location>
        <begin position="3286"/>
        <end position="3298"/>
    </location>
</feature>
<keyword evidence="12" id="KW-0770">Synapse</keyword>
<dbReference type="SMART" id="SM00079">
    <property type="entry name" value="PBPe"/>
    <property type="match status" value="1"/>
</dbReference>
<evidence type="ECO:0000256" key="2">
    <source>
        <dbReference type="ARBA" id="ARBA00022475"/>
    </source>
</evidence>
<evidence type="ECO:0000256" key="20">
    <source>
        <dbReference type="ARBA" id="ARBA00023303"/>
    </source>
</evidence>
<evidence type="ECO:0000256" key="10">
    <source>
        <dbReference type="ARBA" id="ARBA00022842"/>
    </source>
</evidence>
<dbReference type="SMART" id="SM00918">
    <property type="entry name" value="Lig_chan-Glu_bd"/>
    <property type="match status" value="1"/>
</dbReference>
<reference evidence="31 32" key="1">
    <citation type="journal article" date="2019" name="Sci. Data">
        <title>Hybrid genome assembly and annotation of Danionella translucida.</title>
        <authorList>
            <person name="Kadobianskyi M."/>
            <person name="Schulze L."/>
            <person name="Schuelke M."/>
            <person name="Judkewitz B."/>
        </authorList>
    </citation>
    <scope>NUCLEOTIDE SEQUENCE [LARGE SCALE GENOMIC DNA]</scope>
    <source>
        <strain evidence="31 32">Bolton</strain>
    </source>
</reference>
<dbReference type="Gene3D" id="3.30.40.10">
    <property type="entry name" value="Zinc/RING finger domain, C3HC4 (zinc finger)"/>
    <property type="match status" value="1"/>
</dbReference>
<dbReference type="GO" id="GO:0045211">
    <property type="term" value="C:postsynaptic membrane"/>
    <property type="evidence" value="ECO:0007669"/>
    <property type="project" value="UniProtKB-SubCell"/>
</dbReference>
<evidence type="ECO:0000256" key="12">
    <source>
        <dbReference type="ARBA" id="ARBA00023018"/>
    </source>
</evidence>
<keyword evidence="3" id="KW-0597">Phosphoprotein</keyword>
<feature type="transmembrane region" description="Helical" evidence="29">
    <location>
        <begin position="621"/>
        <end position="646"/>
    </location>
</feature>
<keyword evidence="8" id="KW-0862">Zinc</keyword>
<keyword evidence="2" id="KW-1003">Cell membrane</keyword>
<evidence type="ECO:0000256" key="3">
    <source>
        <dbReference type="ARBA" id="ARBA00022553"/>
    </source>
</evidence>
<evidence type="ECO:0000256" key="21">
    <source>
        <dbReference type="ARBA" id="ARBA00034104"/>
    </source>
</evidence>
<keyword evidence="14 29" id="KW-0472">Membrane</keyword>
<feature type="binding site" evidence="25">
    <location>
        <position position="681"/>
    </location>
    <ligand>
        <name>L-glutamate</name>
        <dbReference type="ChEBI" id="CHEBI:29985"/>
    </ligand>
</feature>
<evidence type="ECO:0000256" key="6">
    <source>
        <dbReference type="ARBA" id="ARBA00022729"/>
    </source>
</evidence>
<feature type="compositionally biased region" description="Polar residues" evidence="28">
    <location>
        <begin position="3100"/>
        <end position="3120"/>
    </location>
</feature>
<dbReference type="InterPro" id="IPR019594">
    <property type="entry name" value="Glu/Gly-bd"/>
</dbReference>
<comment type="catalytic activity">
    <reaction evidence="24">
        <text>Ca(2+)(in) = Ca(2+)(out)</text>
        <dbReference type="Rhea" id="RHEA:29671"/>
        <dbReference type="ChEBI" id="CHEBI:29108"/>
    </reaction>
</comment>
<evidence type="ECO:0000256" key="29">
    <source>
        <dbReference type="SAM" id="Phobius"/>
    </source>
</evidence>
<keyword evidence="11 29" id="KW-1133">Transmembrane helix</keyword>
<comment type="catalytic activity">
    <reaction evidence="23">
        <text>Na(+)(in) = Na(+)(out)</text>
        <dbReference type="Rhea" id="RHEA:34963"/>
        <dbReference type="ChEBI" id="CHEBI:29101"/>
    </reaction>
</comment>
<feature type="compositionally biased region" description="Polar residues" evidence="28">
    <location>
        <begin position="1892"/>
        <end position="1915"/>
    </location>
</feature>
<feature type="compositionally biased region" description="Polar residues" evidence="28">
    <location>
        <begin position="2945"/>
        <end position="2967"/>
    </location>
</feature>
<accession>A0A553PWU2</accession>
<evidence type="ECO:0000256" key="17">
    <source>
        <dbReference type="ARBA" id="ARBA00023180"/>
    </source>
</evidence>
<dbReference type="Gene3D" id="3.40.50.2300">
    <property type="match status" value="2"/>
</dbReference>
<dbReference type="Pfam" id="PF10613">
    <property type="entry name" value="Lig_chan-Glu_bd"/>
    <property type="match status" value="1"/>
</dbReference>
<feature type="compositionally biased region" description="Basic residues" evidence="28">
    <location>
        <begin position="3689"/>
        <end position="3705"/>
    </location>
</feature>
<dbReference type="GO" id="GO:0005634">
    <property type="term" value="C:nucleus"/>
    <property type="evidence" value="ECO:0007669"/>
    <property type="project" value="TreeGrafter"/>
</dbReference>
<comment type="caution">
    <text evidence="31">The sequence shown here is derived from an EMBL/GenBank/DDBJ whole genome shotgun (WGS) entry which is preliminary data.</text>
</comment>
<keyword evidence="10" id="KW-0460">Magnesium</keyword>
<keyword evidence="32" id="KW-1185">Reference proteome</keyword>
<feature type="binding site" evidence="25">
    <location>
        <position position="682"/>
    </location>
    <ligand>
        <name>L-glutamate</name>
        <dbReference type="ChEBI" id="CHEBI:29985"/>
    </ligand>
</feature>
<dbReference type="FunFam" id="3.40.50.2300:FF:000312">
    <property type="entry name" value="Glutamate ionotropic receptor NMDA type subunit 2B"/>
    <property type="match status" value="1"/>
</dbReference>
<feature type="compositionally biased region" description="Basic and acidic residues" evidence="28">
    <location>
        <begin position="2250"/>
        <end position="2259"/>
    </location>
</feature>
<feature type="compositionally biased region" description="Polar residues" evidence="28">
    <location>
        <begin position="1930"/>
        <end position="1969"/>
    </location>
</feature>
<feature type="region of interest" description="Disordered" evidence="28">
    <location>
        <begin position="1795"/>
        <end position="2018"/>
    </location>
</feature>
<evidence type="ECO:0000256" key="5">
    <source>
        <dbReference type="ARBA" id="ARBA00022723"/>
    </source>
</evidence>
<dbReference type="SUPFAM" id="SSF53850">
    <property type="entry name" value="Periplasmic binding protein-like II"/>
    <property type="match status" value="1"/>
</dbReference>
<keyword evidence="17" id="KW-0325">Glycoprotein</keyword>
<feature type="compositionally biased region" description="Polar residues" evidence="28">
    <location>
        <begin position="3492"/>
        <end position="3501"/>
    </location>
</feature>
<sequence length="3991" mass="438383">MRALQNHVSLASIIMPGFIHPALSPPSQGKWVWFFCPQTPPPHRWPVLSIAHSLAPSLLLLLLLLPPPPVQSRRDPSGGAMVYSIPAPGQFPPVSTVMQGLSIAVVLLGNCSLDEREDFTHSHMVTHTLVLRLSETDPESVIQSVCALMRSHHLTGAVFADDTDSEAIAQILDFISAQTHTPILGVKGGSSMIMAAKDDNSMFFQFGPSIEQQASVMLNIMEEYDWNIFSIDGENRVQNQLKRLQSPVILLYSTKEEAHHILELAHYVGITGYGFTWIVPSLVAGDADHIPPEFPTGMISVSYDEWDYGLEARVRDAITVIATATSSMIMERGAHALVKSECHGNQDRMYNNNQLLRYLMNVTFEGRNLSFSEDGYQMHPKLVITLLNRNRQWERVGRWERGSLSMKHHVWPRLELFPERREDDHLSIVTLEEAPFVIVEDVDPLSGTCMRNTIPCRKQLKPVNGSSLHIKRCCKGFCIDILKKISRYVKFSFDLYLVTNGKHGKKINGSWNGLVGEVVQKKAHMAVGSLTINEERSEVIDFSVPFIETGISVMVSRSNGTVSPSAFLAIQRRRLDNDVCDVAAEPGGPSFTVGKAIWLLWGLVFNNSVPVQNPRGTTSKIMVSVWAFFAVIFLASYTANLAAFMIQEEYVDQVSGLSDKKFQRPNDFSPAFRFGTVPNGSTERNIRNNYREMHSYMVKFHQRNVSEALESLKTGKLDAFIYDAAVLNYMAGRDEGCKLVTIGSGKVFASTGYGIAIQKDSTWKRQVDLGILQLFGDGTHSHAHQHNSNCECDCVHVCSVCVCASGEMEELESLWLTGICHHEKNEVMSSQLDVDNMAGVFYMLAAAMVLSLITFIAEHVFYKHTRFCCQGVCSGRPGLTFTISRMIYSCIHGVEIEDSKSSILTPPSPPAINHMHSNTHSNFLRLIHTAKTLAALPGANGSPHPALTCTRRESSGYEPSKGCMMGLSDGGSCSSGSLDAALFECASIADAVFPPLTRRNVSRFDLLQSTPTPPAAPGPNTVTDLLSRLSFRGGSSGYIPGNDRYDDGNLPSDASDISTHTVTYGNLAGDASRRERYRESYRDSLKKRPASAKSRRELEEGEFGGHRRRSQRRHLYSHPHHHRSSSPPAQRGCDSISKVQDQQSLKDFYLDQFRPSPGAPQWEHVDLTETKPSVDWGCRGCRANSVSGRPAVRHSNASSRCGAWHVSQSRPSSATCMRCEACTAPYESREDSSQMLALPRRAKPLRRQHSYDGFAELQRQDSLEPGGFIIPPPRSISLKDRDRCVDVTSPFMLTPEQLFYTKPLGIISPPRGFGEEALHSSSRSLFPDHPEHSTFTTNHGDEQCLLHTGHTCYANPQQCYASPETERLGGMGFPLDLCVGNLNSSKLSLGPPRGFSGNGHVYEKLSSIESDNLTLYQTERALEGSFSLLNNSCFIQTVLGAGFPYVQSRQTRYFYWFRDVFSSGARFHQDTEGERTEGFISCQLHGLTVKMTMALRKSVSVCPSAERVRDSRSADEENEETEPQNAFLLTGTLNRVSGSQERGRCPVKRGEGSSPQETVLQLNIHERRRLTARSIATCELWMRASQRACKKTKGKKINGGEKRIARSADSRGRWEHRLKEPNSKEDEESAALKNRGFGSNMEENKLNAAENCSALKTSAQRELSKFLLHKRDPHPSDLHISPRNSEEYAALQQTQANLPGHGQNLHLRTQQHLLHGYGSRREFTPGNNVTGNSYRKDSMDYYLSVSGRDRSRQGGAGYSPGFRYSVMDGHVPNQYQALPGSASSAMMSPYAVDYGSSGGSVGSSSSSTSSFSPPQQYGLGHATHAAQIHQRPQGQKYAPHQSLHQPQNPRNYPLLANRVPAQIGPCAPNNANSGSSGLYHSPPQRFEVSGGCTDSKSKNSSNSCETMSYQSTLRYSPQSQSLHKHSSQHATVASYDQSLKMQNQHSNLAHSTISPSPTLPQDLTKSPMHSQSQQVSVQQNFSPISNPSPAPSAVQSPSCSSSSSPLLGVSDGNSGSVQFHLNPLSKHNHGRLQQAVPQLSPTAHSISSSGSTVGTKAVSVNHSGKTSQAAQSQNRMGVFGGPGDEGLCSHEKLMQGPVLSSLNALTSQVENLPNKVQHMLLSDTVLPQRNSRDGNLNTSENPSSCANDERSEIQETKSRSKYDRRKIRQLGETSKELVPESNTSSQRQMLQQKSQVDLVSNVSRGTYQSVSPETIPLCSSPTPLVHPSTELSPKSPRTLPSSLSVSSVLSEKDKDDEVGMKVPPMKTIKNEENEDPPCQREKFKSRQLVPLSKEEIGAKTSASQSKKENVSDIQNAAGVGVIVSAHSEASPESGKYVTPRSPHLGFSLCPNMPSITEKHRVANTLKKETKAQNSEKEIGVELHASQYEVTPKQELDPNILSTQSHPLCFKTGNLEGHYNASKSKEILGLGSIPAENRVQNYQLQASFSPYTRKQIGVFAVDPGRGNVSRNQDSSPQFQQAFPSLLQEVLQGHHLDRRYLQAEQTPSVHQQPQHSSQHQYQSRLPYNMAESLSSHAMGSHAIMEPPNAHFSQIPGKQNLNQGPESDTGLGLHSSWSSGARKSSVTYGIPTEKTKTIQSPSHMEQSLDLTAGTPPKHINLADHSMQHRKPHRYGTSPSAVEQLLLQEAEPLASSLSPVSQSHSASGRQSVICDVSPSRRGTTETERGHFGSSGPSVIQQPFTSGAVQQQDSKEEIRRKAQVKEKLSKIEPLGQNADLCSTSPNTDSKQPLHLPIVINPDNEKNKSAKLNAEAISSLPHRPQIASNLLSSPQRHQSLDGFKAYGFNDSMNEQKNITPAFHTSTYSKTISSSNKQHVFPHNLPSQGRPEWALDKHRIHGMDQHPRRIPEQKSKSLNDVLSNPHQISRLNSYPAVQLDMNTWDAYSEKEGAVLPPARLPHDHGSQTTVSSGPKQEEALSGKHTEDKAKTFLSSLPGHTTKPLSGPQQGQRVSKTGPLAETNPLMMRRRVRSFISPIPAKRHHQDGSGQWTGPAYHSPVSHSQSESRHTANSSGSIDSQHRIACHQTQHSDSNAGSPLSKGKGLPPRKGRGLKLEAIVQKITPSVRKIDSKSNNLEADFAEGSHYPSVTQDSEGGPSFTSVPQTDESYLDDSHTLEDLMPFRAVDDSFCESQSVKARANCSSTGALISLPKDFDFGLGVAGSSGSLVGEDCKDEFSLLGPLPPAPPLPCPVQASPPPSSSALSDIQQFTNTYQQLETRRSEQSATNLLRQKLRETGMDFEEYPSGDYFGSAAGHHLLNSGAPHQMISLRPASSESKPSESSVPKGYFPSGKKKGRPVGSVNKQKRVQTQIQNSAISLPPASLPSPTTVLQSAPVTNVGDVPQELTPSDQKSPLASIATPQTLLEMVDVESEDTMPELDVKPVKSRQRKAKEGEETTDPSCLNQRRIRRRRMVLKGQLDTQANNRGNISLCATFLDTRNTVFAPYIHVEKKIEEIGAVCSIVNADDEKSKGGGKGADGTLSSLLPSQLTRKENDRKKESWVSEKEDATLQAGKLLPTSGHVLPGAAISETGHTGRLLCCLCQKWANYKHLGDLYGPFYPADFTPKLPKNQAQNRQSFCLHANSFPQETMQLEQPLQDSLNVMSADRDCTTDTSPASHSHVGLFFPQMLEESPIQNSKTSRSSLKMSPHVWDLASGLSEQGLQTASNQMLLQSSQRPQHRKLTSHPRFKRRHRSGEDLPRPISNHTKTSLPFQPPPPSLDSLGPLAQLAQLPLVPLDPAELWVHEGCLVWTSGIFLVNGKLYGLQEALEGARDTNCAGCGMAGSTLGCYSKGCSLSFHFLCAMEADCSLNEDNFSMRTPERPNPEEEQCAWSSRSEDELLLPCQAAFREREREREGERFSARAAVELVSGNVHKENPEELNFSSVDGRRTNERKLLLYSSNVIRTESLRLELDGTLAACGGEQCKTQTCQKNHVESRVICVQKQLELVLQGFGSAAGASTETPVEMCERCSVSGAPLQG</sequence>
<dbReference type="Pfam" id="PF13771">
    <property type="entry name" value="zf-HC5HC2H"/>
    <property type="match status" value="1"/>
</dbReference>
<feature type="region of interest" description="Disordered" evidence="28">
    <location>
        <begin position="1591"/>
        <end position="1642"/>
    </location>
</feature>
<dbReference type="InterPro" id="IPR018884">
    <property type="entry name" value="NMDAR2_C"/>
</dbReference>
<evidence type="ECO:0000256" key="28">
    <source>
        <dbReference type="SAM" id="MobiDB-lite"/>
    </source>
</evidence>
<feature type="site" description="Crucial to convey clamshell closure to channel opening" evidence="26">
    <location>
        <position position="654"/>
    </location>
</feature>
<dbReference type="InterPro" id="IPR001320">
    <property type="entry name" value="Iontro_rcpt_C"/>
</dbReference>
<feature type="compositionally biased region" description="Polar residues" evidence="28">
    <location>
        <begin position="1869"/>
        <end position="1878"/>
    </location>
</feature>
<evidence type="ECO:0000256" key="24">
    <source>
        <dbReference type="ARBA" id="ARBA00036634"/>
    </source>
</evidence>
<feature type="binding site" evidence="25">
    <location>
        <position position="723"/>
    </location>
    <ligand>
        <name>L-glutamate</name>
        <dbReference type="ChEBI" id="CHEBI:29985"/>
    </ligand>
</feature>
<evidence type="ECO:0000256" key="1">
    <source>
        <dbReference type="ARBA" id="ARBA00022448"/>
    </source>
</evidence>
<evidence type="ECO:0000256" key="23">
    <source>
        <dbReference type="ARBA" id="ARBA00036239"/>
    </source>
</evidence>
<feature type="disulfide bond" evidence="27">
    <location>
        <begin position="737"/>
        <end position="820"/>
    </location>
</feature>
<feature type="region of interest" description="Disordered" evidence="28">
    <location>
        <begin position="2908"/>
        <end position="3066"/>
    </location>
</feature>
<dbReference type="GO" id="GO:0006357">
    <property type="term" value="P:regulation of transcription by RNA polymerase II"/>
    <property type="evidence" value="ECO:0007669"/>
    <property type="project" value="TreeGrafter"/>
</dbReference>
<feature type="compositionally biased region" description="Basic and acidic residues" evidence="28">
    <location>
        <begin position="2928"/>
        <end position="2943"/>
    </location>
</feature>
<evidence type="ECO:0000256" key="19">
    <source>
        <dbReference type="ARBA" id="ARBA00023286"/>
    </source>
</evidence>
<dbReference type="Proteomes" id="UP000316079">
    <property type="component" value="Unassembled WGS sequence"/>
</dbReference>
<dbReference type="FunFam" id="3.40.190.10:FF:000038">
    <property type="entry name" value="Putative glutamate receptor ionotropic NMDA 2B"/>
    <property type="match status" value="1"/>
</dbReference>
<evidence type="ECO:0000313" key="32">
    <source>
        <dbReference type="Proteomes" id="UP000316079"/>
    </source>
</evidence>
<dbReference type="GO" id="GO:0004972">
    <property type="term" value="F:NMDA glutamate receptor activity"/>
    <property type="evidence" value="ECO:0007669"/>
    <property type="project" value="UniProtKB-ARBA"/>
</dbReference>
<feature type="compositionally biased region" description="Low complexity" evidence="28">
    <location>
        <begin position="1802"/>
        <end position="1812"/>
    </location>
</feature>
<keyword evidence="19" id="KW-1071">Ligand-gated ion channel</keyword>
<evidence type="ECO:0000256" key="14">
    <source>
        <dbReference type="ARBA" id="ARBA00023136"/>
    </source>
</evidence>
<evidence type="ECO:0000256" key="15">
    <source>
        <dbReference type="ARBA" id="ARBA00023157"/>
    </source>
</evidence>
<evidence type="ECO:0000256" key="16">
    <source>
        <dbReference type="ARBA" id="ARBA00023170"/>
    </source>
</evidence>
<evidence type="ECO:0000256" key="4">
    <source>
        <dbReference type="ARBA" id="ARBA00022692"/>
    </source>
</evidence>
<dbReference type="PRINTS" id="PR00177">
    <property type="entry name" value="NMDARECEPTOR"/>
</dbReference>
<dbReference type="InterPro" id="IPR052440">
    <property type="entry name" value="Trans_Reg/Chrom_Remod"/>
</dbReference>
<feature type="region of interest" description="Disordered" evidence="28">
    <location>
        <begin position="3282"/>
        <end position="3320"/>
    </location>
</feature>
<dbReference type="OrthoDB" id="5984008at2759"/>
<feature type="region of interest" description="Disordered" evidence="28">
    <location>
        <begin position="3681"/>
        <end position="3735"/>
    </location>
</feature>
<gene>
    <name evidence="31" type="ORF">DNTS_009464</name>
</gene>
<evidence type="ECO:0000256" key="18">
    <source>
        <dbReference type="ARBA" id="ARBA00023257"/>
    </source>
</evidence>
<dbReference type="InterPro" id="IPR001508">
    <property type="entry name" value="Iono_Glu_rcpt_met"/>
</dbReference>
<feature type="region of interest" description="Disordered" evidence="28">
    <location>
        <begin position="1070"/>
        <end position="1138"/>
    </location>
</feature>
<feature type="region of interest" description="Disordered" evidence="28">
    <location>
        <begin position="1537"/>
        <end position="1556"/>
    </location>
</feature>
<feature type="compositionally biased region" description="Polar residues" evidence="28">
    <location>
        <begin position="2180"/>
        <end position="2222"/>
    </location>
</feature>
<feature type="transmembrane region" description="Helical" evidence="29">
    <location>
        <begin position="840"/>
        <end position="862"/>
    </location>
</feature>
<dbReference type="EMBL" id="SRMA01026574">
    <property type="protein sequence ID" value="TRY82155.1"/>
    <property type="molecule type" value="Genomic_DNA"/>
</dbReference>
<feature type="compositionally biased region" description="Polar residues" evidence="28">
    <location>
        <begin position="3013"/>
        <end position="3031"/>
    </location>
</feature>
<dbReference type="PROSITE" id="PS51805">
    <property type="entry name" value="EPHD"/>
    <property type="match status" value="1"/>
</dbReference>
<protein>
    <recommendedName>
        <fullName evidence="30">PHD-type domain-containing protein</fullName>
    </recommendedName>
</protein>
<dbReference type="Gene3D" id="3.40.190.10">
    <property type="entry name" value="Periplasmic binding protein-like II"/>
    <property type="match status" value="2"/>
</dbReference>
<feature type="compositionally biased region" description="Basic and acidic residues" evidence="28">
    <location>
        <begin position="1071"/>
        <end position="1086"/>
    </location>
</feature>
<dbReference type="SUPFAM" id="SSF53822">
    <property type="entry name" value="Periplasmic binding protein-like I"/>
    <property type="match status" value="1"/>
</dbReference>
<dbReference type="InterPro" id="IPR013083">
    <property type="entry name" value="Znf_RING/FYVE/PHD"/>
</dbReference>
<feature type="domain" description="PHD-type" evidence="30">
    <location>
        <begin position="3730"/>
        <end position="3834"/>
    </location>
</feature>
<evidence type="ECO:0000256" key="8">
    <source>
        <dbReference type="ARBA" id="ARBA00022833"/>
    </source>
</evidence>
<evidence type="ECO:0000256" key="9">
    <source>
        <dbReference type="ARBA" id="ARBA00022837"/>
    </source>
</evidence>
<dbReference type="FunFam" id="3.40.190.10:FF:000007">
    <property type="entry name" value="Putative glutamate receptor ionotropic NMDA 2B"/>
    <property type="match status" value="1"/>
</dbReference>
<dbReference type="GO" id="GO:0008270">
    <property type="term" value="F:zinc ion binding"/>
    <property type="evidence" value="ECO:0007669"/>
    <property type="project" value="UniProtKB-KW"/>
</dbReference>
<feature type="region of interest" description="Disordered" evidence="28">
    <location>
        <begin position="3098"/>
        <end position="3121"/>
    </location>
</feature>
<evidence type="ECO:0000259" key="30">
    <source>
        <dbReference type="PROSITE" id="PS51805"/>
    </source>
</evidence>
<feature type="region of interest" description="Disordered" evidence="28">
    <location>
        <begin position="2127"/>
        <end position="2261"/>
    </location>
</feature>
<dbReference type="InterPro" id="IPR028082">
    <property type="entry name" value="Peripla_BP_I"/>
</dbReference>
<evidence type="ECO:0000313" key="31">
    <source>
        <dbReference type="EMBL" id="TRY82155.1"/>
    </source>
</evidence>
<comment type="subcellular location">
    <subcellularLocation>
        <location evidence="21">Postsynaptic cell membrane</location>
        <topology evidence="21">Multi-pass membrane protein</topology>
    </subcellularLocation>
</comment>
<dbReference type="STRING" id="623744.A0A553PWU2"/>
<keyword evidence="4 29" id="KW-0812">Transmembrane</keyword>
<evidence type="ECO:0000256" key="25">
    <source>
        <dbReference type="PIRSR" id="PIRSR601508-1"/>
    </source>
</evidence>